<evidence type="ECO:0000256" key="1">
    <source>
        <dbReference type="ARBA" id="ARBA00004781"/>
    </source>
</evidence>
<keyword evidence="6" id="KW-0521">NADP</keyword>
<dbReference type="CDD" id="cd05254">
    <property type="entry name" value="dTDP_HR_like_SDR_e"/>
    <property type="match status" value="1"/>
</dbReference>
<dbReference type="UniPathway" id="UPA00124"/>
<evidence type="ECO:0000256" key="5">
    <source>
        <dbReference type="ARBA" id="ARBA00048200"/>
    </source>
</evidence>
<organism evidence="8 9">
    <name type="scientific">Leptospira idonii</name>
    <dbReference type="NCBI Taxonomy" id="1193500"/>
    <lineage>
        <taxon>Bacteria</taxon>
        <taxon>Pseudomonadati</taxon>
        <taxon>Spirochaetota</taxon>
        <taxon>Spirochaetia</taxon>
        <taxon>Leptospirales</taxon>
        <taxon>Leptospiraceae</taxon>
        <taxon>Leptospira</taxon>
    </lineage>
</organism>
<comment type="function">
    <text evidence="6">Catalyzes the reduction of dTDP-6-deoxy-L-lyxo-4-hexulose to yield dTDP-L-rhamnose.</text>
</comment>
<dbReference type="NCBIfam" id="TIGR01214">
    <property type="entry name" value="rmlD"/>
    <property type="match status" value="1"/>
</dbReference>
<dbReference type="PANTHER" id="PTHR10491">
    <property type="entry name" value="DTDP-4-DEHYDRORHAMNOSE REDUCTASE"/>
    <property type="match status" value="1"/>
</dbReference>
<proteinExistence type="inferred from homology"/>
<reference evidence="8" key="1">
    <citation type="journal article" date="2019" name="PLoS Negl. Trop. Dis.">
        <title>Revisiting the worldwide diversity of Leptospira species in the environment.</title>
        <authorList>
            <person name="Vincent A.T."/>
            <person name="Schiettekatte O."/>
            <person name="Bourhy P."/>
            <person name="Veyrier F.J."/>
            <person name="Picardeau M."/>
        </authorList>
    </citation>
    <scope>NUCLEOTIDE SEQUENCE [LARGE SCALE GENOMIC DNA]</scope>
    <source>
        <strain evidence="8">201300427</strain>
    </source>
</reference>
<comment type="similarity">
    <text evidence="2 6">Belongs to the dTDP-4-dehydrorhamnose reductase family.</text>
</comment>
<name>A0A4R9LZA1_9LEPT</name>
<comment type="catalytic activity">
    <reaction evidence="5">
        <text>dTDP-beta-L-rhamnose + NADP(+) = dTDP-4-dehydro-beta-L-rhamnose + NADPH + H(+)</text>
        <dbReference type="Rhea" id="RHEA:21796"/>
        <dbReference type="ChEBI" id="CHEBI:15378"/>
        <dbReference type="ChEBI" id="CHEBI:57510"/>
        <dbReference type="ChEBI" id="CHEBI:57783"/>
        <dbReference type="ChEBI" id="CHEBI:58349"/>
        <dbReference type="ChEBI" id="CHEBI:62830"/>
        <dbReference type="EC" id="1.1.1.133"/>
    </reaction>
</comment>
<comment type="pathway">
    <text evidence="1 6">Carbohydrate biosynthesis; dTDP-L-rhamnose biosynthesis.</text>
</comment>
<dbReference type="GO" id="GO:0008831">
    <property type="term" value="F:dTDP-4-dehydrorhamnose reductase activity"/>
    <property type="evidence" value="ECO:0007669"/>
    <property type="project" value="UniProtKB-EC"/>
</dbReference>
<dbReference type="Pfam" id="PF04321">
    <property type="entry name" value="RmlD_sub_bind"/>
    <property type="match status" value="1"/>
</dbReference>
<dbReference type="Gene3D" id="3.90.25.10">
    <property type="entry name" value="UDP-galactose 4-epimerase, domain 1"/>
    <property type="match status" value="1"/>
</dbReference>
<comment type="caution">
    <text evidence="8">The sequence shown here is derived from an EMBL/GenBank/DDBJ whole genome shotgun (WGS) entry which is preliminary data.</text>
</comment>
<evidence type="ECO:0000313" key="9">
    <source>
        <dbReference type="Proteomes" id="UP000298058"/>
    </source>
</evidence>
<accession>A0A4R9LZA1</accession>
<evidence type="ECO:0000259" key="7">
    <source>
        <dbReference type="Pfam" id="PF04321"/>
    </source>
</evidence>
<evidence type="ECO:0000256" key="2">
    <source>
        <dbReference type="ARBA" id="ARBA00010944"/>
    </source>
</evidence>
<dbReference type="PANTHER" id="PTHR10491:SF4">
    <property type="entry name" value="METHIONINE ADENOSYLTRANSFERASE 2 SUBUNIT BETA"/>
    <property type="match status" value="1"/>
</dbReference>
<evidence type="ECO:0000313" key="8">
    <source>
        <dbReference type="EMBL" id="TGN18239.1"/>
    </source>
</evidence>
<dbReference type="Proteomes" id="UP000298058">
    <property type="component" value="Unassembled WGS sequence"/>
</dbReference>
<sequence length="289" mass="32736">MSKILVTGSTGQLGNELKEISSVHSEKDRFVFVSRNDLNLLDEKSLSSFLDRNEISSVINAAAYTAVDLAEKETEEAKRINETYPSLLSRLTKEKKIKLIHFSTDFVFDGKSSLPYKENDFKSPISVYGKTKSDGEDRILSNDSNAIIVRTSWVYSRFGKNFVKTILKLGSEREELKVIFDQIGSPTWAKDLAHLSLLLISTDLSGIYHYSNEGVASWYDFAKEIISFSGSSCRVLPIETKDYPTPAARPHYSVMNKSKIKESCKIEIPHWKDSLSMCMNEIKNYTEIK</sequence>
<evidence type="ECO:0000256" key="3">
    <source>
        <dbReference type="ARBA" id="ARBA00012929"/>
    </source>
</evidence>
<feature type="domain" description="RmlD-like substrate binding" evidence="7">
    <location>
        <begin position="3"/>
        <end position="282"/>
    </location>
</feature>
<dbReference type="RefSeq" id="WP_135760926.1">
    <property type="nucleotide sequence ID" value="NZ_RQHW01000047.1"/>
</dbReference>
<evidence type="ECO:0000256" key="6">
    <source>
        <dbReference type="RuleBase" id="RU364082"/>
    </source>
</evidence>
<dbReference type="InterPro" id="IPR005913">
    <property type="entry name" value="dTDP_dehydrorham_reduct"/>
</dbReference>
<dbReference type="EMBL" id="RQHW01000047">
    <property type="protein sequence ID" value="TGN18239.1"/>
    <property type="molecule type" value="Genomic_DNA"/>
</dbReference>
<gene>
    <name evidence="8" type="primary">rfbD</name>
    <name evidence="8" type="ORF">EHS15_12570</name>
</gene>
<dbReference type="InterPro" id="IPR029903">
    <property type="entry name" value="RmlD-like-bd"/>
</dbReference>
<dbReference type="OrthoDB" id="9803892at2"/>
<dbReference type="InterPro" id="IPR036291">
    <property type="entry name" value="NAD(P)-bd_dom_sf"/>
</dbReference>
<keyword evidence="6 8" id="KW-0560">Oxidoreductase</keyword>
<keyword evidence="9" id="KW-1185">Reference proteome</keyword>
<dbReference type="EC" id="1.1.1.133" evidence="3 6"/>
<dbReference type="GO" id="GO:0005829">
    <property type="term" value="C:cytosol"/>
    <property type="evidence" value="ECO:0007669"/>
    <property type="project" value="TreeGrafter"/>
</dbReference>
<dbReference type="AlphaFoldDB" id="A0A4R9LZA1"/>
<dbReference type="SUPFAM" id="SSF51735">
    <property type="entry name" value="NAD(P)-binding Rossmann-fold domains"/>
    <property type="match status" value="1"/>
</dbReference>
<dbReference type="GO" id="GO:0019305">
    <property type="term" value="P:dTDP-rhamnose biosynthetic process"/>
    <property type="evidence" value="ECO:0007669"/>
    <property type="project" value="UniProtKB-UniPathway"/>
</dbReference>
<dbReference type="Gene3D" id="3.40.50.720">
    <property type="entry name" value="NAD(P)-binding Rossmann-like Domain"/>
    <property type="match status" value="1"/>
</dbReference>
<protein>
    <recommendedName>
        <fullName evidence="4 6">dTDP-4-dehydrorhamnose reductase</fullName>
        <ecNumber evidence="3 6">1.1.1.133</ecNumber>
    </recommendedName>
</protein>
<evidence type="ECO:0000256" key="4">
    <source>
        <dbReference type="ARBA" id="ARBA00017099"/>
    </source>
</evidence>